<accession>Q6NCI0</accession>
<sequence length="345" mass="36902">MANRELPEGAPRYADLYAPSSIWHHIKDVIGSDTNRSARCELTIDGASAPGRTSFVNISSRHFANVIPAVIRYAGLGGLLAGAAVLTAAPVAAQGKLDARYEASLAGIEVGKGAWVIQVDDDFYSASATGTTSGVMQAFSGGHGRGEAQGRVINGQLVPGNYMASITGGKKTETIRITLANGNVKESSIEPEPPPDDDRIPVTDAHRRGVIDPMTASFLRVPGTGDVLSPDSCRVSTPIFDGRMRYDLRMEYKRTETVKAEKGYRGPALVCAVYFNPVSGYIPDRAAIKYLIKQRDMEVWLAPIAGTRVLAPFRLKIPTPVGNAMLEATQFISQATPPKSASRAQ</sequence>
<dbReference type="EMBL" id="BX572594">
    <property type="protein sequence ID" value="CAE25936.1"/>
    <property type="molecule type" value="Genomic_DNA"/>
</dbReference>
<evidence type="ECO:0000313" key="1">
    <source>
        <dbReference type="EMBL" id="CAE25936.1"/>
    </source>
</evidence>
<dbReference type="PhylomeDB" id="Q6NCI0"/>
<dbReference type="AlphaFoldDB" id="Q6NCI0"/>
<evidence type="ECO:0008006" key="2">
    <source>
        <dbReference type="Google" id="ProtNLM"/>
    </source>
</evidence>
<dbReference type="eggNOG" id="COG3064">
    <property type="taxonomic scope" value="Bacteria"/>
</dbReference>
<dbReference type="InterPro" id="IPR021457">
    <property type="entry name" value="DUF3108"/>
</dbReference>
<dbReference type="HOGENOM" id="CLU_072063_0_0_5"/>
<dbReference type="STRING" id="258594.RPA0492"/>
<gene>
    <name evidence="1" type="ordered locus">RPA0492</name>
</gene>
<reference evidence="1" key="1">
    <citation type="journal article" date="2004" name="Nat. Biotechnol.">
        <title>Complete genome sequence of the metabolically versatile photosynthetic bacterium Rhodopseudomonas palustris.</title>
        <authorList>
            <person name="Larimer F.W."/>
            <person name="Chain P."/>
            <person name="Hauser L."/>
            <person name="Lamerdin J."/>
            <person name="Malfatti S."/>
            <person name="Do L."/>
            <person name="Land M.L."/>
            <person name="Pelletier D.A."/>
            <person name="Beatty J.T."/>
            <person name="Lang A.S."/>
            <person name="Tabita F.R."/>
            <person name="Gibson J.L."/>
            <person name="Hanson T.E."/>
            <person name="Bobst C."/>
            <person name="Torres J.L."/>
            <person name="Peres C."/>
            <person name="Harrison F.H."/>
            <person name="Gibson J."/>
            <person name="Harwood C.S."/>
        </authorList>
    </citation>
    <scope>NUCLEOTIDE SEQUENCE [LARGE SCALE GENOMIC DNA]</scope>
    <source>
        <strain evidence="1">CGA009</strain>
    </source>
</reference>
<name>Q6NCI0_RHOPA</name>
<protein>
    <recommendedName>
        <fullName evidence="2">DUF3108 domain-containing protein</fullName>
    </recommendedName>
</protein>
<dbReference type="Pfam" id="PF11306">
    <property type="entry name" value="DUF3108"/>
    <property type="match status" value="1"/>
</dbReference>
<proteinExistence type="predicted"/>
<organism evidence="1">
    <name type="scientific">Rhodopseudomonas palustris (strain ATCC BAA-98 / CGA009)</name>
    <dbReference type="NCBI Taxonomy" id="258594"/>
    <lineage>
        <taxon>Bacteria</taxon>
        <taxon>Pseudomonadati</taxon>
        <taxon>Pseudomonadota</taxon>
        <taxon>Alphaproteobacteria</taxon>
        <taxon>Hyphomicrobiales</taxon>
        <taxon>Nitrobacteraceae</taxon>
        <taxon>Rhodopseudomonas</taxon>
    </lineage>
</organism>